<evidence type="ECO:0000256" key="1">
    <source>
        <dbReference type="ARBA" id="ARBA00004651"/>
    </source>
</evidence>
<dbReference type="PANTHER" id="PTHR30485:SF1">
    <property type="entry name" value="CYTOCHROME YDHU-RELATED"/>
    <property type="match status" value="1"/>
</dbReference>
<dbReference type="GO" id="GO:0020037">
    <property type="term" value="F:heme binding"/>
    <property type="evidence" value="ECO:0007669"/>
    <property type="project" value="TreeGrafter"/>
</dbReference>
<evidence type="ECO:0000256" key="3">
    <source>
        <dbReference type="ARBA" id="ARBA00022692"/>
    </source>
</evidence>
<dbReference type="AlphaFoldDB" id="A0AA40SVR6"/>
<proteinExistence type="predicted"/>
<comment type="subcellular location">
    <subcellularLocation>
        <location evidence="1">Cell membrane</location>
        <topology evidence="1">Multi-pass membrane protein</topology>
    </subcellularLocation>
</comment>
<evidence type="ECO:0000313" key="9">
    <source>
        <dbReference type="Proteomes" id="UP001165986"/>
    </source>
</evidence>
<keyword evidence="3 6" id="KW-0812">Transmembrane</keyword>
<feature type="transmembrane region" description="Helical" evidence="6">
    <location>
        <begin position="21"/>
        <end position="40"/>
    </location>
</feature>
<keyword evidence="5 6" id="KW-0472">Membrane</keyword>
<dbReference type="GO" id="GO:0022904">
    <property type="term" value="P:respiratory electron transport chain"/>
    <property type="evidence" value="ECO:0007669"/>
    <property type="project" value="InterPro"/>
</dbReference>
<organism evidence="8 9">
    <name type="scientific">Komarekiella delphini-convector SJRDD-AB1</name>
    <dbReference type="NCBI Taxonomy" id="2593771"/>
    <lineage>
        <taxon>Bacteria</taxon>
        <taxon>Bacillati</taxon>
        <taxon>Cyanobacteriota</taxon>
        <taxon>Cyanophyceae</taxon>
        <taxon>Nostocales</taxon>
        <taxon>Nostocaceae</taxon>
        <taxon>Komarekiella</taxon>
        <taxon>Komarekiella delphini-convector</taxon>
    </lineage>
</organism>
<evidence type="ECO:0000256" key="5">
    <source>
        <dbReference type="ARBA" id="ARBA00023136"/>
    </source>
</evidence>
<keyword evidence="4 6" id="KW-1133">Transmembrane helix</keyword>
<dbReference type="GO" id="GO:0005886">
    <property type="term" value="C:plasma membrane"/>
    <property type="evidence" value="ECO:0007669"/>
    <property type="project" value="UniProtKB-SubCell"/>
</dbReference>
<evidence type="ECO:0000313" key="8">
    <source>
        <dbReference type="EMBL" id="MBD6616181.1"/>
    </source>
</evidence>
<dbReference type="Proteomes" id="UP001165986">
    <property type="component" value="Unassembled WGS sequence"/>
</dbReference>
<sequence length="198" mass="22777">MTSFKGKGRSTPSQTFFAKTFHWINIISLLLMITSGLQIYNANPVFGGREGWRFPNSLLLGGWLAGGRHWHFAAMWLFSLNLLGYGLYILITRRWRRRFGDRSDLKALQVSQNPKRKNYAWHRLVYTGIIPVLLLAILSGLAMYKPAQLYWLSGLFGSWQTLRIVHFITVPTVIVFTVAHSWLALKVGSFRLIKSMFL</sequence>
<keyword evidence="9" id="KW-1185">Reference proteome</keyword>
<dbReference type="InterPro" id="IPR016174">
    <property type="entry name" value="Di-haem_cyt_TM"/>
</dbReference>
<feature type="transmembrane region" description="Helical" evidence="6">
    <location>
        <begin position="70"/>
        <end position="91"/>
    </location>
</feature>
<gene>
    <name evidence="8" type="ORF">FNW02_10135</name>
</gene>
<keyword evidence="2" id="KW-1003">Cell membrane</keyword>
<dbReference type="InterPro" id="IPR011577">
    <property type="entry name" value="Cyt_b561_bac/Ni-Hgenase"/>
</dbReference>
<name>A0AA40SVR6_9NOST</name>
<dbReference type="PANTHER" id="PTHR30485">
    <property type="entry name" value="NI/FE-HYDROGENASE 1 B-TYPE CYTOCHROME SUBUNIT"/>
    <property type="match status" value="1"/>
</dbReference>
<dbReference type="RefSeq" id="WP_191757454.1">
    <property type="nucleotide sequence ID" value="NZ_VJXY01000008.1"/>
</dbReference>
<evidence type="ECO:0000256" key="6">
    <source>
        <dbReference type="SAM" id="Phobius"/>
    </source>
</evidence>
<feature type="domain" description="Cytochrome b561 bacterial/Ni-hydrogenase" evidence="7">
    <location>
        <begin position="15"/>
        <end position="197"/>
    </location>
</feature>
<evidence type="ECO:0000256" key="2">
    <source>
        <dbReference type="ARBA" id="ARBA00022475"/>
    </source>
</evidence>
<evidence type="ECO:0000256" key="4">
    <source>
        <dbReference type="ARBA" id="ARBA00022989"/>
    </source>
</evidence>
<feature type="transmembrane region" description="Helical" evidence="6">
    <location>
        <begin position="124"/>
        <end position="144"/>
    </location>
</feature>
<comment type="caution">
    <text evidence="8">The sequence shown here is derived from an EMBL/GenBank/DDBJ whole genome shotgun (WGS) entry which is preliminary data.</text>
</comment>
<evidence type="ECO:0000259" key="7">
    <source>
        <dbReference type="Pfam" id="PF01292"/>
    </source>
</evidence>
<dbReference type="Pfam" id="PF01292">
    <property type="entry name" value="Ni_hydr_CYTB"/>
    <property type="match status" value="1"/>
</dbReference>
<dbReference type="GO" id="GO:0009055">
    <property type="term" value="F:electron transfer activity"/>
    <property type="evidence" value="ECO:0007669"/>
    <property type="project" value="InterPro"/>
</dbReference>
<accession>A0AA40SVR6</accession>
<feature type="transmembrane region" description="Helical" evidence="6">
    <location>
        <begin position="164"/>
        <end position="185"/>
    </location>
</feature>
<dbReference type="Gene3D" id="1.20.950.20">
    <property type="entry name" value="Transmembrane di-heme cytochromes, Chain C"/>
    <property type="match status" value="1"/>
</dbReference>
<dbReference type="InterPro" id="IPR051542">
    <property type="entry name" value="Hydrogenase_cytochrome"/>
</dbReference>
<dbReference type="SUPFAM" id="SSF81342">
    <property type="entry name" value="Transmembrane di-heme cytochromes"/>
    <property type="match status" value="1"/>
</dbReference>
<dbReference type="EMBL" id="VJXY01000008">
    <property type="protein sequence ID" value="MBD6616181.1"/>
    <property type="molecule type" value="Genomic_DNA"/>
</dbReference>
<reference evidence="8" key="1">
    <citation type="submission" date="2019-07" db="EMBL/GenBank/DDBJ databases">
        <title>Toxilogical consequences of a new and cryptic species of cyanobacteria (Komarekiella delphini-convector) recovered from the epidermis of a bottlenose dolphin and 1500 ft. in the air.</title>
        <authorList>
            <person name="Brown A.O."/>
            <person name="Dvorak P."/>
            <person name="Villanueva C.D."/>
            <person name="Foss A.J."/>
            <person name="Garvey A.D."/>
            <person name="Gibson Q.A."/>
            <person name="Johansen J.R."/>
            <person name="Casamatta D.A."/>
        </authorList>
    </citation>
    <scope>NUCLEOTIDE SEQUENCE</scope>
    <source>
        <strain evidence="8">SJRDD-AB1</strain>
    </source>
</reference>
<protein>
    <submittedName>
        <fullName evidence="8">Cytochrome b/b6 domain-containing protein</fullName>
    </submittedName>
</protein>